<evidence type="ECO:0000313" key="10">
    <source>
        <dbReference type="Proteomes" id="UP001209701"/>
    </source>
</evidence>
<evidence type="ECO:0000313" key="9">
    <source>
        <dbReference type="EMBL" id="MCV2370599.1"/>
    </source>
</evidence>
<evidence type="ECO:0000256" key="7">
    <source>
        <dbReference type="SAM" id="SignalP"/>
    </source>
</evidence>
<feature type="domain" description="Cytochrome c" evidence="8">
    <location>
        <begin position="44"/>
        <end position="128"/>
    </location>
</feature>
<feature type="signal peptide" evidence="7">
    <location>
        <begin position="1"/>
        <end position="25"/>
    </location>
</feature>
<dbReference type="RefSeq" id="WP_263573190.1">
    <property type="nucleotide sequence ID" value="NZ_JAJIRN010000010.1"/>
</dbReference>
<evidence type="ECO:0000256" key="1">
    <source>
        <dbReference type="ARBA" id="ARBA00022448"/>
    </source>
</evidence>
<dbReference type="PROSITE" id="PS51007">
    <property type="entry name" value="CYTC"/>
    <property type="match status" value="1"/>
</dbReference>
<keyword evidence="10" id="KW-1185">Reference proteome</keyword>
<accession>A0ABT2YKL4</accession>
<protein>
    <submittedName>
        <fullName evidence="9">C-type cytochrome</fullName>
    </submittedName>
</protein>
<dbReference type="Pfam" id="PF13442">
    <property type="entry name" value="Cytochrome_CBB3"/>
    <property type="match status" value="1"/>
</dbReference>
<keyword evidence="7" id="KW-0732">Signal</keyword>
<dbReference type="InterPro" id="IPR009056">
    <property type="entry name" value="Cyt_c-like_dom"/>
</dbReference>
<evidence type="ECO:0000256" key="3">
    <source>
        <dbReference type="ARBA" id="ARBA00022723"/>
    </source>
</evidence>
<keyword evidence="1" id="KW-0813">Transport</keyword>
<dbReference type="PRINTS" id="PR00607">
    <property type="entry name" value="CYTCHROMECIE"/>
</dbReference>
<organism evidence="9 10">
    <name type="scientific">Roseateles oligotrophus</name>
    <dbReference type="NCBI Taxonomy" id="1769250"/>
    <lineage>
        <taxon>Bacteria</taxon>
        <taxon>Pseudomonadati</taxon>
        <taxon>Pseudomonadota</taxon>
        <taxon>Betaproteobacteria</taxon>
        <taxon>Burkholderiales</taxon>
        <taxon>Sphaerotilaceae</taxon>
        <taxon>Roseateles</taxon>
    </lineage>
</organism>
<evidence type="ECO:0000256" key="2">
    <source>
        <dbReference type="ARBA" id="ARBA00022617"/>
    </source>
</evidence>
<keyword evidence="5 6" id="KW-0408">Iron</keyword>
<dbReference type="PANTHER" id="PTHR40942">
    <property type="match status" value="1"/>
</dbReference>
<dbReference type="InterPro" id="IPR002323">
    <property type="entry name" value="Cyt_CIE"/>
</dbReference>
<evidence type="ECO:0000256" key="5">
    <source>
        <dbReference type="ARBA" id="ARBA00023004"/>
    </source>
</evidence>
<evidence type="ECO:0000259" key="8">
    <source>
        <dbReference type="PROSITE" id="PS51007"/>
    </source>
</evidence>
<gene>
    <name evidence="9" type="ORF">LNV07_21150</name>
</gene>
<dbReference type="Gene3D" id="1.10.760.10">
    <property type="entry name" value="Cytochrome c-like domain"/>
    <property type="match status" value="1"/>
</dbReference>
<dbReference type="PANTHER" id="PTHR40942:SF4">
    <property type="entry name" value="CYTOCHROME C5"/>
    <property type="match status" value="1"/>
</dbReference>
<dbReference type="Proteomes" id="UP001209701">
    <property type="component" value="Unassembled WGS sequence"/>
</dbReference>
<evidence type="ECO:0000256" key="4">
    <source>
        <dbReference type="ARBA" id="ARBA00022982"/>
    </source>
</evidence>
<comment type="caution">
    <text evidence="9">The sequence shown here is derived from an EMBL/GenBank/DDBJ whole genome shotgun (WGS) entry which is preliminary data.</text>
</comment>
<feature type="chain" id="PRO_5047018898" evidence="7">
    <location>
        <begin position="26"/>
        <end position="129"/>
    </location>
</feature>
<sequence>MRIVSTLAAAAVLTLLVACGQKEQAAAPAAASAAAPAVVAAAAPENALGKSIFGKTCAMCHAAGVAGAPKPGDKADWGPRIAQGNELLYKHAIEGFTGAKGMMPARGGGSTLSDDEVKAAVDHMVALSK</sequence>
<keyword evidence="4" id="KW-0249">Electron transport</keyword>
<dbReference type="EMBL" id="JAJIRN010000010">
    <property type="protein sequence ID" value="MCV2370599.1"/>
    <property type="molecule type" value="Genomic_DNA"/>
</dbReference>
<dbReference type="InterPro" id="IPR036909">
    <property type="entry name" value="Cyt_c-like_dom_sf"/>
</dbReference>
<reference evidence="9 10" key="1">
    <citation type="submission" date="2021-11" db="EMBL/GenBank/DDBJ databases">
        <authorList>
            <person name="Liang Q."/>
            <person name="Mou H."/>
            <person name="Liu Z."/>
        </authorList>
    </citation>
    <scope>NUCLEOTIDE SEQUENCE [LARGE SCALE GENOMIC DNA]</scope>
    <source>
        <strain evidence="9 10">CHU3</strain>
    </source>
</reference>
<keyword evidence="3 6" id="KW-0479">Metal-binding</keyword>
<dbReference type="SUPFAM" id="SSF46626">
    <property type="entry name" value="Cytochrome c"/>
    <property type="match status" value="1"/>
</dbReference>
<proteinExistence type="predicted"/>
<name>A0ABT2YKL4_9BURK</name>
<keyword evidence="2 6" id="KW-0349">Heme</keyword>
<dbReference type="PROSITE" id="PS51257">
    <property type="entry name" value="PROKAR_LIPOPROTEIN"/>
    <property type="match status" value="1"/>
</dbReference>
<evidence type="ECO:0000256" key="6">
    <source>
        <dbReference type="PROSITE-ProRule" id="PRU00433"/>
    </source>
</evidence>